<dbReference type="AlphaFoldDB" id="C1MV14"/>
<dbReference type="eggNOG" id="ENOG502S664">
    <property type="taxonomic scope" value="Eukaryota"/>
</dbReference>
<dbReference type="KEGG" id="mpp:MICPUCDRAFT_70245"/>
<reference evidence="1 2" key="1">
    <citation type="journal article" date="2009" name="Science">
        <title>Green evolution and dynamic adaptations revealed by genomes of the marine picoeukaryotes Micromonas.</title>
        <authorList>
            <person name="Worden A.Z."/>
            <person name="Lee J.H."/>
            <person name="Mock T."/>
            <person name="Rouze P."/>
            <person name="Simmons M.P."/>
            <person name="Aerts A.L."/>
            <person name="Allen A.E."/>
            <person name="Cuvelier M.L."/>
            <person name="Derelle E."/>
            <person name="Everett M.V."/>
            <person name="Foulon E."/>
            <person name="Grimwood J."/>
            <person name="Gundlach H."/>
            <person name="Henrissat B."/>
            <person name="Napoli C."/>
            <person name="McDonald S.M."/>
            <person name="Parker M.S."/>
            <person name="Rombauts S."/>
            <person name="Salamov A."/>
            <person name="Von Dassow P."/>
            <person name="Badger J.H."/>
            <person name="Coutinho P.M."/>
            <person name="Demir E."/>
            <person name="Dubchak I."/>
            <person name="Gentemann C."/>
            <person name="Eikrem W."/>
            <person name="Gready J.E."/>
            <person name="John U."/>
            <person name="Lanier W."/>
            <person name="Lindquist E.A."/>
            <person name="Lucas S."/>
            <person name="Mayer K.F."/>
            <person name="Moreau H."/>
            <person name="Not F."/>
            <person name="Otillar R."/>
            <person name="Panaud O."/>
            <person name="Pangilinan J."/>
            <person name="Paulsen I."/>
            <person name="Piegu B."/>
            <person name="Poliakov A."/>
            <person name="Robbens S."/>
            <person name="Schmutz J."/>
            <person name="Toulza E."/>
            <person name="Wyss T."/>
            <person name="Zelensky A."/>
            <person name="Zhou K."/>
            <person name="Armbrust E.V."/>
            <person name="Bhattacharya D."/>
            <person name="Goodenough U.W."/>
            <person name="Van de Peer Y."/>
            <person name="Grigoriev I.V."/>
        </authorList>
    </citation>
    <scope>NUCLEOTIDE SEQUENCE [LARGE SCALE GENOMIC DNA]</scope>
    <source>
        <strain evidence="1 2">CCMP1545</strain>
    </source>
</reference>
<dbReference type="Proteomes" id="UP000001876">
    <property type="component" value="Unassembled WGS sequence"/>
</dbReference>
<name>C1MV14_MICPC</name>
<protein>
    <submittedName>
        <fullName evidence="1">Uncharacterized protein</fullName>
    </submittedName>
</protein>
<evidence type="ECO:0000313" key="1">
    <source>
        <dbReference type="EMBL" id="EEH56420.1"/>
    </source>
</evidence>
<proteinExistence type="predicted"/>
<organism evidence="2">
    <name type="scientific">Micromonas pusilla (strain CCMP1545)</name>
    <name type="common">Picoplanktonic green alga</name>
    <dbReference type="NCBI Taxonomy" id="564608"/>
    <lineage>
        <taxon>Eukaryota</taxon>
        <taxon>Viridiplantae</taxon>
        <taxon>Chlorophyta</taxon>
        <taxon>Mamiellophyceae</taxon>
        <taxon>Mamiellales</taxon>
        <taxon>Mamiellaceae</taxon>
        <taxon>Micromonas</taxon>
    </lineage>
</organism>
<dbReference type="RefSeq" id="XP_003059288.1">
    <property type="nucleotide sequence ID" value="XM_003059242.1"/>
</dbReference>
<keyword evidence="2" id="KW-1185">Reference proteome</keyword>
<dbReference type="OMA" id="HCNGIKK"/>
<dbReference type="EMBL" id="GG663740">
    <property type="protein sequence ID" value="EEH56420.1"/>
    <property type="molecule type" value="Genomic_DNA"/>
</dbReference>
<accession>C1MV14</accession>
<evidence type="ECO:0000313" key="2">
    <source>
        <dbReference type="Proteomes" id="UP000001876"/>
    </source>
</evidence>
<dbReference type="GeneID" id="9684728"/>
<sequence>MPTPTISPPNLGPPAYISSFGFFPRPSFSARARRESPRARGTLRFKDAHTGVDVLLVGTMHYNPASIELAAASVRDLSSANALRAIVLETCPTRWAKTRRMQPRGSFLRMLLDNEFQAAVEARDGGDRDVVHSIPIVLGDQKIEDLGASAKATLRATWEDFSSPFDGGWARLWRDFAAAYAREVDSGPEDAGLSLRDLATDAPLALGLPVSFFRYPLAWSVKSPKVIVPFAAFAYTLSELPNWLSAVPRGVALGASALGGVGVQNLPSAEESAVSILFLVLDVLEVVFLSSLFLKALLATRNDVLSRSIRETCVDAANARLAAGSGDTAGAGVGTVVAVLGAAHLNGVQRRLMEDASDGRASGACWTERGDEYERAPVVAE</sequence>
<gene>
    <name evidence="1" type="ORF">MICPUCDRAFT_70245</name>
</gene>
<dbReference type="OrthoDB" id="193600at2759"/>